<dbReference type="InterPro" id="IPR036661">
    <property type="entry name" value="Luciferase-like_sf"/>
</dbReference>
<evidence type="ECO:0000313" key="3">
    <source>
        <dbReference type="Proteomes" id="UP000543598"/>
    </source>
</evidence>
<dbReference type="AlphaFoldDB" id="A0A7Y2M1T2"/>
<sequence length="257" mass="26064">MAQASVSLGVAGTLGAEAISRIAAATEASGFHALWVNDTPGGDALAGLAAAAEATDSLVLASGVLPLDRRSPVEIARTVRQLRLPVGRLVLGVGSGGARAGALALVRDGVAALRETGAGIMVGALGPRMRRLAAEASGGPLLSWLTPEAASAQASAARAVSSGAHVALYVRTAFDPAARQRLDLECARYARVPAYRANLERLGIAASDTVIAPASPAALLDRHRAAVDEVVLRAIPVGDGIGDYLRFVEQAADRVAA</sequence>
<feature type="domain" description="Luciferase-like" evidence="1">
    <location>
        <begin position="16"/>
        <end position="99"/>
    </location>
</feature>
<organism evidence="2 3">
    <name type="scientific">Microbacterium ulmi</name>
    <dbReference type="NCBI Taxonomy" id="179095"/>
    <lineage>
        <taxon>Bacteria</taxon>
        <taxon>Bacillati</taxon>
        <taxon>Actinomycetota</taxon>
        <taxon>Actinomycetes</taxon>
        <taxon>Micrococcales</taxon>
        <taxon>Microbacteriaceae</taxon>
        <taxon>Microbacterium</taxon>
    </lineage>
</organism>
<dbReference type="EMBL" id="JABEMB010000025">
    <property type="protein sequence ID" value="NNH04859.1"/>
    <property type="molecule type" value="Genomic_DNA"/>
</dbReference>
<name>A0A7Y2M1T2_9MICO</name>
<dbReference type="GO" id="GO:0016705">
    <property type="term" value="F:oxidoreductase activity, acting on paired donors, with incorporation or reduction of molecular oxygen"/>
    <property type="evidence" value="ECO:0007669"/>
    <property type="project" value="InterPro"/>
</dbReference>
<evidence type="ECO:0000313" key="2">
    <source>
        <dbReference type="EMBL" id="NNH04859.1"/>
    </source>
</evidence>
<reference evidence="2 3" key="1">
    <citation type="submission" date="2020-05" db="EMBL/GenBank/DDBJ databases">
        <title>MicrobeNet Type strains.</title>
        <authorList>
            <person name="Nicholson A.C."/>
        </authorList>
    </citation>
    <scope>NUCLEOTIDE SEQUENCE [LARGE SCALE GENOMIC DNA]</scope>
    <source>
        <strain evidence="2 3">JCM 14282</strain>
    </source>
</reference>
<dbReference type="InterPro" id="IPR011251">
    <property type="entry name" value="Luciferase-like_dom"/>
</dbReference>
<dbReference type="Proteomes" id="UP000543598">
    <property type="component" value="Unassembled WGS sequence"/>
</dbReference>
<proteinExistence type="predicted"/>
<evidence type="ECO:0000259" key="1">
    <source>
        <dbReference type="Pfam" id="PF00296"/>
    </source>
</evidence>
<protein>
    <submittedName>
        <fullName evidence="2">LLM class flavin-dependent oxidoreductase</fullName>
    </submittedName>
</protein>
<accession>A0A7Y2M1T2</accession>
<dbReference type="SUPFAM" id="SSF51679">
    <property type="entry name" value="Bacterial luciferase-like"/>
    <property type="match status" value="1"/>
</dbReference>
<comment type="caution">
    <text evidence="2">The sequence shown here is derived from an EMBL/GenBank/DDBJ whole genome shotgun (WGS) entry which is preliminary data.</text>
</comment>
<dbReference type="Gene3D" id="3.20.20.30">
    <property type="entry name" value="Luciferase-like domain"/>
    <property type="match status" value="1"/>
</dbReference>
<gene>
    <name evidence="2" type="ORF">HLA99_13480</name>
</gene>
<dbReference type="Pfam" id="PF00296">
    <property type="entry name" value="Bac_luciferase"/>
    <property type="match status" value="1"/>
</dbReference>
<keyword evidence="3" id="KW-1185">Reference proteome</keyword>
<dbReference type="RefSeq" id="WP_167034555.1">
    <property type="nucleotide sequence ID" value="NZ_BAAANA010000002.1"/>
</dbReference>